<feature type="compositionally biased region" description="Basic and acidic residues" evidence="5">
    <location>
        <begin position="767"/>
        <end position="797"/>
    </location>
</feature>
<feature type="region of interest" description="Disordered" evidence="5">
    <location>
        <begin position="909"/>
        <end position="1297"/>
    </location>
</feature>
<feature type="compositionally biased region" description="Basic and acidic residues" evidence="5">
    <location>
        <begin position="1232"/>
        <end position="1244"/>
    </location>
</feature>
<feature type="compositionally biased region" description="Basic and acidic residues" evidence="5">
    <location>
        <begin position="868"/>
        <end position="882"/>
    </location>
</feature>
<dbReference type="Pfam" id="PF05182">
    <property type="entry name" value="Fip1"/>
    <property type="match status" value="1"/>
</dbReference>
<gene>
    <name evidence="7" type="ORF">Ccrd_009869</name>
</gene>
<feature type="compositionally biased region" description="Basic and acidic residues" evidence="5">
    <location>
        <begin position="1338"/>
        <end position="1353"/>
    </location>
</feature>
<feature type="domain" description="Pre-mRNA polyadenylation factor Fip1" evidence="6">
    <location>
        <begin position="390"/>
        <end position="432"/>
    </location>
</feature>
<feature type="compositionally biased region" description="Polar residues" evidence="5">
    <location>
        <begin position="751"/>
        <end position="764"/>
    </location>
</feature>
<keyword evidence="3" id="KW-0507">mRNA processing</keyword>
<evidence type="ECO:0000313" key="7">
    <source>
        <dbReference type="EMBL" id="KVI11716.1"/>
    </source>
</evidence>
<feature type="compositionally biased region" description="Basic residues" evidence="5">
    <location>
        <begin position="641"/>
        <end position="658"/>
    </location>
</feature>
<evidence type="ECO:0000256" key="5">
    <source>
        <dbReference type="SAM" id="MobiDB-lite"/>
    </source>
</evidence>
<feature type="compositionally biased region" description="Polar residues" evidence="5">
    <location>
        <begin position="1133"/>
        <end position="1143"/>
    </location>
</feature>
<dbReference type="InterPro" id="IPR007854">
    <property type="entry name" value="Fip1_dom"/>
</dbReference>
<evidence type="ECO:0000256" key="4">
    <source>
        <dbReference type="ARBA" id="ARBA00023242"/>
    </source>
</evidence>
<evidence type="ECO:0000256" key="3">
    <source>
        <dbReference type="ARBA" id="ARBA00022664"/>
    </source>
</evidence>
<dbReference type="PANTHER" id="PTHR36884">
    <property type="entry name" value="FIP1[III]-LIKE PROTEIN"/>
    <property type="match status" value="1"/>
</dbReference>
<comment type="subcellular location">
    <subcellularLocation>
        <location evidence="1">Nucleus</location>
    </subcellularLocation>
</comment>
<dbReference type="OMA" id="KAGYNSH"/>
<feature type="compositionally biased region" description="Basic and acidic residues" evidence="5">
    <location>
        <begin position="822"/>
        <end position="861"/>
    </location>
</feature>
<proteinExistence type="inferred from homology"/>
<evidence type="ECO:0000259" key="6">
    <source>
        <dbReference type="Pfam" id="PF05182"/>
    </source>
</evidence>
<name>A0A124SI64_CYNCS</name>
<feature type="compositionally biased region" description="Basic and acidic residues" evidence="5">
    <location>
        <begin position="1177"/>
        <end position="1189"/>
    </location>
</feature>
<feature type="compositionally biased region" description="Acidic residues" evidence="5">
    <location>
        <begin position="157"/>
        <end position="172"/>
    </location>
</feature>
<accession>A0A124SI64</accession>
<reference evidence="7 8" key="1">
    <citation type="journal article" date="2016" name="Sci. Rep.">
        <title>The genome sequence of the outbreeding globe artichoke constructed de novo incorporating a phase-aware low-pass sequencing strategy of F1 progeny.</title>
        <authorList>
            <person name="Scaglione D."/>
            <person name="Reyes-Chin-Wo S."/>
            <person name="Acquadro A."/>
            <person name="Froenicke L."/>
            <person name="Portis E."/>
            <person name="Beitel C."/>
            <person name="Tirone M."/>
            <person name="Mauro R."/>
            <person name="Lo Monaco A."/>
            <person name="Mauromicale G."/>
            <person name="Faccioli P."/>
            <person name="Cattivelli L."/>
            <person name="Rieseberg L."/>
            <person name="Michelmore R."/>
            <person name="Lanteri S."/>
        </authorList>
    </citation>
    <scope>NUCLEOTIDE SEQUENCE [LARGE SCALE GENOMIC DNA]</scope>
    <source>
        <strain evidence="7">2C</strain>
    </source>
</reference>
<feature type="compositionally biased region" description="Polar residues" evidence="5">
    <location>
        <begin position="692"/>
        <end position="702"/>
    </location>
</feature>
<keyword evidence="4" id="KW-0539">Nucleus</keyword>
<feature type="compositionally biased region" description="Basic and acidic residues" evidence="5">
    <location>
        <begin position="1257"/>
        <end position="1287"/>
    </location>
</feature>
<dbReference type="GO" id="GO:0006397">
    <property type="term" value="P:mRNA processing"/>
    <property type="evidence" value="ECO:0007669"/>
    <property type="project" value="UniProtKB-KW"/>
</dbReference>
<sequence length="1362" mass="153144">MEDDDEFGDLYSDVLQPLTISSAPPQPPNRSMDPKNTIPSDDEEILYGATSSNQLNKAQNGSNPNLNTDGNSAMVEECLGEQVAPAVDLRASSSGLVKLEEKGFEEDSNYMDDDTKVKEEALDGNFGIEDTGGEQDLKIPGLSSSEARVSQQRGEVGEGDDDWDDSDSEDDLQILLNDNNGGGLMGMEGGGGADDADNEGEDNLVILGDNDDPNHHHDHQAMEEMQDWGEDASQAAEGGGGRKDLLVGDAAKANGGVGAVIAPKIGYSIHGYHPFHSQFKYVRPGVPGAAPIATGGAPGQVRPPTSVPPFTGRGRGDWRPAGLRNVSPMQKNFHPGQGMPGWGNNGAVRGLEFTLPSHKYNFLLLPMQVKCQNSTVVNTVTDHLVMTIFEVDIDGFEEKPWRLQGIDISDFFNFGLNEESWKEFCKQLDQFRLEATMQSKIRVYESGRTEQQYDPDLPPELAAAAGIHGISSENQNIGKANIHGNLAKGFTRSRMQLPAGRAIQVETGSGERLPSIDTRPPRPRDSDAIIEVMVKIIILQGSADDESVPVDDIAEQPDDDPSRENPTEGLEIEEDNASVGDHFDRTLQAYNDRKREGVGRRAPSVGSIHDETTAGDRISPFHSEAQVGDHPDSRGKTCAYPRKKLKSPHNHNERRTKRRAQDRSPHSAHDGSFQDKEFADNQKEGSPDNVEGKQSPSRSRLTYGSAEDQDFSQNDAIKDDVVDADGSTAIEREEIALDITATGTSKDENQTRPMKNQTLTSRAARSSVEKFDNREDPRTARSSDNSKARSGSSRDQRSMQNSVEEEVVQARSSVHGGNTRRSFGEGERSIRSRDRDERQESDRHRKAMERMEDPYSRKKWDSNSTYHSKSEKIYRQKGRESEGAWQDEDLHVGWTRAENIRKRDRLEELASRQRHKIRESERSDKDQHYSRKVLENGSWKGDRDRDLVSQHNNGSIKSRHDELGIHNKRRKEEAHTWRGGHTEREEALHVHRDSTSRQKREKDDNLDQRKRDEQARLREDDQHSFRYKEEGLLPRESVEKQRERNEWKEREGREGMRSGRAVEDKAWIGHSRLKEDYRSTEREYQFKDTVREKPGRRDRIENEGLLRHTGREDAYSHGNKLNDDEGISRQERGNTGSGHNSGATDMHRLQDKKPKESVRKSKETDGVAHSSLAPSRRNREDHNSQKSERVSSTGVLEQGNSEQTRLNRQSSRKHRANASPEDERKDSRRGRSKLERWTSHKDVDFSLGVNSSASSHNVEKTSRYDDTQPMKPVDESSKPQEIVEKSNAKPLVEENDDVKVGEEGKHLDTVEKLKKRSERFKLPMPSEKEALAIKKIENEVGTHADSTIKPERPARKRRWTSG</sequence>
<feature type="region of interest" description="Disordered" evidence="5">
    <location>
        <begin position="546"/>
        <end position="890"/>
    </location>
</feature>
<feature type="compositionally biased region" description="Basic and acidic residues" evidence="5">
    <location>
        <begin position="659"/>
        <end position="686"/>
    </location>
</feature>
<feature type="region of interest" description="Disordered" evidence="5">
    <location>
        <begin position="1338"/>
        <end position="1362"/>
    </location>
</feature>
<dbReference type="Proteomes" id="UP000243975">
    <property type="component" value="Unassembled WGS sequence"/>
</dbReference>
<feature type="compositionally biased region" description="Acidic residues" evidence="5">
    <location>
        <begin position="546"/>
        <end position="559"/>
    </location>
</feature>
<feature type="compositionally biased region" description="Polar residues" evidence="5">
    <location>
        <begin position="49"/>
        <end position="71"/>
    </location>
</feature>
<dbReference type="InterPro" id="IPR044976">
    <property type="entry name" value="FIPS5/FIPS3-like"/>
</dbReference>
<organism evidence="7 8">
    <name type="scientific">Cynara cardunculus var. scolymus</name>
    <name type="common">Globe artichoke</name>
    <name type="synonym">Cynara scolymus</name>
    <dbReference type="NCBI Taxonomy" id="59895"/>
    <lineage>
        <taxon>Eukaryota</taxon>
        <taxon>Viridiplantae</taxon>
        <taxon>Streptophyta</taxon>
        <taxon>Embryophyta</taxon>
        <taxon>Tracheophyta</taxon>
        <taxon>Spermatophyta</taxon>
        <taxon>Magnoliopsida</taxon>
        <taxon>eudicotyledons</taxon>
        <taxon>Gunneridae</taxon>
        <taxon>Pentapetalae</taxon>
        <taxon>asterids</taxon>
        <taxon>campanulids</taxon>
        <taxon>Asterales</taxon>
        <taxon>Asteraceae</taxon>
        <taxon>Carduoideae</taxon>
        <taxon>Cardueae</taxon>
        <taxon>Carduinae</taxon>
        <taxon>Cynara</taxon>
    </lineage>
</organism>
<dbReference type="GO" id="GO:0016607">
    <property type="term" value="C:nuclear speck"/>
    <property type="evidence" value="ECO:0007669"/>
    <property type="project" value="TreeGrafter"/>
</dbReference>
<feature type="compositionally biased region" description="Gly residues" evidence="5">
    <location>
        <begin position="180"/>
        <end position="193"/>
    </location>
</feature>
<keyword evidence="8" id="KW-1185">Reference proteome</keyword>
<comment type="caution">
    <text evidence="7">The sequence shown here is derived from an EMBL/GenBank/DDBJ whole genome shotgun (WGS) entry which is preliminary data.</text>
</comment>
<evidence type="ECO:0000256" key="2">
    <source>
        <dbReference type="ARBA" id="ARBA00007459"/>
    </source>
</evidence>
<feature type="region of interest" description="Disordered" evidence="5">
    <location>
        <begin position="1"/>
        <end position="73"/>
    </location>
</feature>
<feature type="compositionally biased region" description="Basic and acidic residues" evidence="5">
    <location>
        <begin position="1145"/>
        <end position="1166"/>
    </location>
</feature>
<feature type="region of interest" description="Disordered" evidence="5">
    <location>
        <begin position="504"/>
        <end position="525"/>
    </location>
</feature>
<feature type="compositionally biased region" description="Basic and acidic residues" evidence="5">
    <location>
        <begin position="958"/>
        <end position="1132"/>
    </location>
</feature>
<feature type="region of interest" description="Disordered" evidence="5">
    <location>
        <begin position="293"/>
        <end position="318"/>
    </location>
</feature>
<protein>
    <submittedName>
        <fullName evidence="7">Pre-mRNA polyadenylation factor Fip1</fullName>
    </submittedName>
</protein>
<dbReference type="GO" id="GO:0003723">
    <property type="term" value="F:RNA binding"/>
    <property type="evidence" value="ECO:0007669"/>
    <property type="project" value="TreeGrafter"/>
</dbReference>
<feature type="compositionally biased region" description="Polar residues" evidence="5">
    <location>
        <begin position="142"/>
        <end position="153"/>
    </location>
</feature>
<dbReference type="Gramene" id="KVI11716">
    <property type="protein sequence ID" value="KVI11716"/>
    <property type="gene ID" value="Ccrd_009869"/>
</dbReference>
<feature type="compositionally biased region" description="Basic and acidic residues" evidence="5">
    <location>
        <begin position="918"/>
        <end position="948"/>
    </location>
</feature>
<feature type="compositionally biased region" description="Basic and acidic residues" evidence="5">
    <location>
        <begin position="581"/>
        <end position="599"/>
    </location>
</feature>
<feature type="compositionally biased region" description="Polar residues" evidence="5">
    <location>
        <begin position="1190"/>
        <end position="1209"/>
    </location>
</feature>
<evidence type="ECO:0000256" key="1">
    <source>
        <dbReference type="ARBA" id="ARBA00004123"/>
    </source>
</evidence>
<feature type="region of interest" description="Disordered" evidence="5">
    <location>
        <begin position="122"/>
        <end position="218"/>
    </location>
</feature>
<evidence type="ECO:0000313" key="8">
    <source>
        <dbReference type="Proteomes" id="UP000243975"/>
    </source>
</evidence>
<dbReference type="PANTHER" id="PTHR36884:SF1">
    <property type="entry name" value="FIP1[V]-LIKE PROTEIN"/>
    <property type="match status" value="1"/>
</dbReference>
<dbReference type="EMBL" id="LEKV01000050">
    <property type="protein sequence ID" value="KVI11716.1"/>
    <property type="molecule type" value="Genomic_DNA"/>
</dbReference>
<dbReference type="STRING" id="59895.A0A124SI64"/>
<comment type="similarity">
    <text evidence="2">Belongs to the FIP1 family.</text>
</comment>
<feature type="compositionally biased region" description="Polar residues" evidence="5">
    <location>
        <begin position="810"/>
        <end position="821"/>
    </location>
</feature>